<sequence>MPETYLAPFFSDNFQLKVKLQQHQTRIYFRVLNCHCTTSSLPQTCSILEHFLPGLCHHQCFNNKQIPFLKEAQNTEVGHLFEHILLEYLYLLKNNSHQHHPIHKGETVWDWKEEEKGIFHITIDIGSSEMDTLTQALDQGIRLLGLIVRPQKQGNVSV</sequence>
<dbReference type="InterPro" id="IPR044019">
    <property type="entry name" value="Cyanophycin_syn_N"/>
</dbReference>
<dbReference type="Proteomes" id="UP000034601">
    <property type="component" value="Unassembled WGS sequence"/>
</dbReference>
<evidence type="ECO:0000259" key="1">
    <source>
        <dbReference type="Pfam" id="PF18921"/>
    </source>
</evidence>
<proteinExistence type="predicted"/>
<reference evidence="2 3" key="1">
    <citation type="journal article" date="2015" name="Nature">
        <title>rRNA introns, odd ribosomes, and small enigmatic genomes across a large radiation of phyla.</title>
        <authorList>
            <person name="Brown C.T."/>
            <person name="Hug L.A."/>
            <person name="Thomas B.C."/>
            <person name="Sharon I."/>
            <person name="Castelle C.J."/>
            <person name="Singh A."/>
            <person name="Wilkins M.J."/>
            <person name="Williams K.H."/>
            <person name="Banfield J.F."/>
        </authorList>
    </citation>
    <scope>NUCLEOTIDE SEQUENCE [LARGE SCALE GENOMIC DNA]</scope>
</reference>
<evidence type="ECO:0000313" key="3">
    <source>
        <dbReference type="Proteomes" id="UP000034601"/>
    </source>
</evidence>
<protein>
    <recommendedName>
        <fullName evidence="1">Cyanophycin synthase-like N-terminal domain-containing protein</fullName>
    </recommendedName>
</protein>
<dbReference type="AlphaFoldDB" id="A0A0G0U0V2"/>
<dbReference type="EMBL" id="LCAB01000010">
    <property type="protein sequence ID" value="KKR82703.1"/>
    <property type="molecule type" value="Genomic_DNA"/>
</dbReference>
<organism evidence="2 3">
    <name type="scientific">Candidatus Daviesbacteria bacterium GW2011_GWA2_40_9</name>
    <dbReference type="NCBI Taxonomy" id="1618424"/>
    <lineage>
        <taxon>Bacteria</taxon>
        <taxon>Candidatus Daviesiibacteriota</taxon>
    </lineage>
</organism>
<feature type="domain" description="Cyanophycin synthase-like N-terminal" evidence="1">
    <location>
        <begin position="34"/>
        <end position="94"/>
    </location>
</feature>
<name>A0A0G0U0V2_9BACT</name>
<gene>
    <name evidence="2" type="ORF">UU29_C0010G0049</name>
</gene>
<comment type="caution">
    <text evidence="2">The sequence shown here is derived from an EMBL/GenBank/DDBJ whole genome shotgun (WGS) entry which is preliminary data.</text>
</comment>
<evidence type="ECO:0000313" key="2">
    <source>
        <dbReference type="EMBL" id="KKR82703.1"/>
    </source>
</evidence>
<accession>A0A0G0U0V2</accession>
<dbReference type="Pfam" id="PF18921">
    <property type="entry name" value="Cyanophycin_syn"/>
    <property type="match status" value="1"/>
</dbReference>